<evidence type="ECO:0000313" key="3">
    <source>
        <dbReference type="Proteomes" id="UP000662747"/>
    </source>
</evidence>
<organism evidence="2 3">
    <name type="scientific">Pyxidicoccus parkwayensis</name>
    <dbReference type="NCBI Taxonomy" id="2813578"/>
    <lineage>
        <taxon>Bacteria</taxon>
        <taxon>Pseudomonadati</taxon>
        <taxon>Myxococcota</taxon>
        <taxon>Myxococcia</taxon>
        <taxon>Myxococcales</taxon>
        <taxon>Cystobacterineae</taxon>
        <taxon>Myxococcaceae</taxon>
        <taxon>Pyxidicoccus</taxon>
    </lineage>
</organism>
<dbReference type="Gene3D" id="3.90.1300.10">
    <property type="entry name" value="Amidase signature (AS) domain"/>
    <property type="match status" value="1"/>
</dbReference>
<evidence type="ECO:0000313" key="2">
    <source>
        <dbReference type="EMBL" id="QSQ20043.1"/>
    </source>
</evidence>
<dbReference type="Pfam" id="PF01425">
    <property type="entry name" value="Amidase"/>
    <property type="match status" value="1"/>
</dbReference>
<keyword evidence="3" id="KW-1185">Reference proteome</keyword>
<dbReference type="EMBL" id="CP071090">
    <property type="protein sequence ID" value="QSQ20043.1"/>
    <property type="molecule type" value="Genomic_DNA"/>
</dbReference>
<evidence type="ECO:0000259" key="1">
    <source>
        <dbReference type="Pfam" id="PF01425"/>
    </source>
</evidence>
<dbReference type="PIRSF" id="PIRSF001221">
    <property type="entry name" value="Amidase_fungi"/>
    <property type="match status" value="1"/>
</dbReference>
<name>A0ABX7NN08_9BACT</name>
<dbReference type="SUPFAM" id="SSF75304">
    <property type="entry name" value="Amidase signature (AS) enzymes"/>
    <property type="match status" value="1"/>
</dbReference>
<dbReference type="RefSeq" id="WP_206721624.1">
    <property type="nucleotide sequence ID" value="NZ_CP071090.1"/>
</dbReference>
<gene>
    <name evidence="2" type="ORF">JY651_32845</name>
</gene>
<feature type="domain" description="Amidase" evidence="1">
    <location>
        <begin position="39"/>
        <end position="513"/>
    </location>
</feature>
<dbReference type="InterPro" id="IPR023631">
    <property type="entry name" value="Amidase_dom"/>
</dbReference>
<proteinExistence type="predicted"/>
<dbReference type="InterPro" id="IPR052096">
    <property type="entry name" value="Endocannabinoid_amidase"/>
</dbReference>
<dbReference type="PANTHER" id="PTHR45847">
    <property type="entry name" value="FATTY ACID AMIDE HYDROLASE"/>
    <property type="match status" value="1"/>
</dbReference>
<dbReference type="InterPro" id="IPR036928">
    <property type="entry name" value="AS_sf"/>
</dbReference>
<dbReference type="Proteomes" id="UP000662747">
    <property type="component" value="Chromosome"/>
</dbReference>
<dbReference type="PANTHER" id="PTHR45847:SF6">
    <property type="entry name" value="FATTY ACID AMIDE HYDROLASE"/>
    <property type="match status" value="1"/>
</dbReference>
<reference evidence="2 3" key="1">
    <citation type="submission" date="2021-02" db="EMBL/GenBank/DDBJ databases">
        <title>De Novo genome assembly of isolated myxobacteria.</title>
        <authorList>
            <person name="Stevens D.C."/>
        </authorList>
    </citation>
    <scope>NUCLEOTIDE SEQUENCE [LARGE SCALE GENOMIC DNA]</scope>
    <source>
        <strain evidence="3">SCPEA02</strain>
    </source>
</reference>
<sequence>MRSDSTGEVSSQARPRGLTALSATQIAESVSKGELSAAEVVEAFIHRIEEVDGRLNAVVTRRFGQARADARELDAARARGEPLGPLAGVPMTVKDPFDVAGLPTTFGLPTRGNHVAREDGPLVKRLRGAGAVILGKTNVSELLFFQEGDNPLFGRTNNPWNLERTSGGGSGGEGAIIAARGSALGLASDVGGSIRTPAHFNGIHGFRPTSRRLTIVGSPPELFFPGFEAIALDPGTLARHVADLSRAMAVLAAPGQERLDVRVPPVPWREPAEVDVSGLRIAMFDDDGYWPASPALRRAVHEAAAALRGRGAQVETFSPPGPGTAPRLYNAFLSADALEWTKPVLHGNPVDSRIRIMTQGMLLPRVLRAPLGRLLTVAGQRRLAAGVTTARGRSAGEYWALVAERDAWRGAFLAAMDAGGFDAILCPAHTLPALRHGASRDLYDTTSYLVTYNVLGMPAGVVAATRVRAGEESDRPSSLDIIECAARRTEEGSAGLPVGVQVAARHWRDDVVLAVMAALEEHFRRQPDYPGEPPL</sequence>
<protein>
    <submittedName>
        <fullName evidence="2">Amidase</fullName>
    </submittedName>
</protein>
<accession>A0ABX7NN08</accession>